<keyword evidence="3" id="KW-1185">Reference proteome</keyword>
<evidence type="ECO:0000313" key="2">
    <source>
        <dbReference type="EMBL" id="KAF5309364.1"/>
    </source>
</evidence>
<gene>
    <name evidence="2" type="ORF">D9611_013991</name>
</gene>
<dbReference type="AlphaFoldDB" id="A0A8H5AR37"/>
<feature type="region of interest" description="Disordered" evidence="1">
    <location>
        <begin position="399"/>
        <end position="429"/>
    </location>
</feature>
<sequence>MIISKARLQAVSDHFSLVVHARHCFSSPDGAQRVVSRIPPGIDVYAAQTLFLRLSGVVNDEKNAEELVLEAVGELSVDETQQTVTFSITPQYAARNPRHSAPRLELCGVDLLFSWKAPLQGEEAGPFSMHCPLPYMSTLNVVTSRFVALLIRRYPLVFGSWCKQLAAENPFFLSIEKSIYAIMKRSPNRSFRKRSRSLLKVIRGNATEAFEGLGEGLRALDVAPPEDLTFTSEEAFSFAMGNVYRLGLKRKAFKGISRVGGDNIGSEEHILHDHYVGEEIKRPCEIDNCPSPLDDIFALLSTEEASHTDSESSDFDWTNLDHPSPKAPFRKVEGLLQDLFQQLSPSRSGSRDACESPPLLVLSLSHGPDSATRLPMVPTTPTCIPESAHSFLDFEDTEDLDTAPSTDAAPVLDLSPVSGPGLGRSSRRRSFDQLTWDDDQWNMDLSQPGMPSGGSKNDFLLDDSDGFEESVEEEDLVLGHALGVSLEEGADLGALESGFDMGEESTLECIEMAFD</sequence>
<dbReference type="Proteomes" id="UP000541558">
    <property type="component" value="Unassembled WGS sequence"/>
</dbReference>
<dbReference type="OrthoDB" id="3141012at2759"/>
<evidence type="ECO:0000313" key="3">
    <source>
        <dbReference type="Proteomes" id="UP000541558"/>
    </source>
</evidence>
<accession>A0A8H5AR37</accession>
<name>A0A8H5AR37_9AGAR</name>
<dbReference type="EMBL" id="JAACJK010000236">
    <property type="protein sequence ID" value="KAF5309364.1"/>
    <property type="molecule type" value="Genomic_DNA"/>
</dbReference>
<organism evidence="2 3">
    <name type="scientific">Ephemerocybe angulata</name>
    <dbReference type="NCBI Taxonomy" id="980116"/>
    <lineage>
        <taxon>Eukaryota</taxon>
        <taxon>Fungi</taxon>
        <taxon>Dikarya</taxon>
        <taxon>Basidiomycota</taxon>
        <taxon>Agaricomycotina</taxon>
        <taxon>Agaricomycetes</taxon>
        <taxon>Agaricomycetidae</taxon>
        <taxon>Agaricales</taxon>
        <taxon>Agaricineae</taxon>
        <taxon>Psathyrellaceae</taxon>
        <taxon>Ephemerocybe</taxon>
    </lineage>
</organism>
<comment type="caution">
    <text evidence="2">The sequence shown here is derived from an EMBL/GenBank/DDBJ whole genome shotgun (WGS) entry which is preliminary data.</text>
</comment>
<reference evidence="2 3" key="1">
    <citation type="journal article" date="2020" name="ISME J.">
        <title>Uncovering the hidden diversity of litter-decomposition mechanisms in mushroom-forming fungi.</title>
        <authorList>
            <person name="Floudas D."/>
            <person name="Bentzer J."/>
            <person name="Ahren D."/>
            <person name="Johansson T."/>
            <person name="Persson P."/>
            <person name="Tunlid A."/>
        </authorList>
    </citation>
    <scope>NUCLEOTIDE SEQUENCE [LARGE SCALE GENOMIC DNA]</scope>
    <source>
        <strain evidence="2 3">CBS 175.51</strain>
    </source>
</reference>
<proteinExistence type="predicted"/>
<protein>
    <submittedName>
        <fullName evidence="2">Uncharacterized protein</fullName>
    </submittedName>
</protein>
<evidence type="ECO:0000256" key="1">
    <source>
        <dbReference type="SAM" id="MobiDB-lite"/>
    </source>
</evidence>